<proteinExistence type="predicted"/>
<name>A0AAV2ZGC0_PYXAD</name>
<comment type="caution">
    <text evidence="1">The sequence shown here is derived from an EMBL/GenBank/DDBJ whole genome shotgun (WGS) entry which is preliminary data.</text>
</comment>
<dbReference type="EMBL" id="DYDO01001042">
    <property type="protein sequence ID" value="DBA13525.1"/>
    <property type="molecule type" value="Genomic_DNA"/>
</dbReference>
<gene>
    <name evidence="1" type="ORF">GDO54_018409</name>
</gene>
<evidence type="ECO:0000313" key="2">
    <source>
        <dbReference type="Proteomes" id="UP001181693"/>
    </source>
</evidence>
<accession>A0AAV2ZGC0</accession>
<dbReference type="Proteomes" id="UP001181693">
    <property type="component" value="Unassembled WGS sequence"/>
</dbReference>
<sequence length="85" mass="10258">MKKVLYKHIRSQNMNYAHILWVRYLLSSSRNITMTTQKYAPQTRFRNCIPHIYILKCSLIHWLDKFKQLHLLTNIMGSMQSAINY</sequence>
<dbReference type="AlphaFoldDB" id="A0AAV2ZGC0"/>
<organism evidence="1 2">
    <name type="scientific">Pyxicephalus adspersus</name>
    <name type="common">African bullfrog</name>
    <dbReference type="NCBI Taxonomy" id="30357"/>
    <lineage>
        <taxon>Eukaryota</taxon>
        <taxon>Metazoa</taxon>
        <taxon>Chordata</taxon>
        <taxon>Craniata</taxon>
        <taxon>Vertebrata</taxon>
        <taxon>Euteleostomi</taxon>
        <taxon>Amphibia</taxon>
        <taxon>Batrachia</taxon>
        <taxon>Anura</taxon>
        <taxon>Neobatrachia</taxon>
        <taxon>Ranoidea</taxon>
        <taxon>Pyxicephalidae</taxon>
        <taxon>Pyxicephalinae</taxon>
        <taxon>Pyxicephalus</taxon>
    </lineage>
</organism>
<evidence type="ECO:0000313" key="1">
    <source>
        <dbReference type="EMBL" id="DBA13525.1"/>
    </source>
</evidence>
<keyword evidence="2" id="KW-1185">Reference proteome</keyword>
<reference evidence="1" key="1">
    <citation type="thesis" date="2020" institute="ProQuest LLC" country="789 East Eisenhower Parkway, Ann Arbor, MI, USA">
        <title>Comparative Genomics and Chromosome Evolution.</title>
        <authorList>
            <person name="Mudd A.B."/>
        </authorList>
    </citation>
    <scope>NUCLEOTIDE SEQUENCE</scope>
    <source>
        <strain evidence="1">1538</strain>
        <tissue evidence="1">Blood</tissue>
    </source>
</reference>
<protein>
    <submittedName>
        <fullName evidence="1">Uncharacterized protein</fullName>
    </submittedName>
</protein>